<dbReference type="PANTHER" id="PTHR32024:SF1">
    <property type="entry name" value="KTR SYSTEM POTASSIUM UPTAKE PROTEIN B"/>
    <property type="match status" value="1"/>
</dbReference>
<dbReference type="PROSITE" id="PS51257">
    <property type="entry name" value="PROKAR_LIPOPROTEIN"/>
    <property type="match status" value="1"/>
</dbReference>
<evidence type="ECO:0000256" key="3">
    <source>
        <dbReference type="ARBA" id="ARBA00022475"/>
    </source>
</evidence>
<evidence type="ECO:0000256" key="6">
    <source>
        <dbReference type="ARBA" id="ARBA00023065"/>
    </source>
</evidence>
<dbReference type="InterPro" id="IPR003445">
    <property type="entry name" value="Cat_transpt"/>
</dbReference>
<dbReference type="RefSeq" id="WP_249313603.1">
    <property type="nucleotide sequence ID" value="NZ_JACRSU010000004.1"/>
</dbReference>
<dbReference type="EMBL" id="JACRSU010000004">
    <property type="protein sequence ID" value="MBC8541584.1"/>
    <property type="molecule type" value="Genomic_DNA"/>
</dbReference>
<comment type="subcellular location">
    <subcellularLocation>
        <location evidence="1">Cell membrane</location>
        <topology evidence="1">Multi-pass membrane protein</topology>
    </subcellularLocation>
</comment>
<evidence type="ECO:0000313" key="10">
    <source>
        <dbReference type="Proteomes" id="UP000611762"/>
    </source>
</evidence>
<evidence type="ECO:0000313" key="9">
    <source>
        <dbReference type="EMBL" id="MBC8541584.1"/>
    </source>
</evidence>
<keyword evidence="2" id="KW-0813">Transport</keyword>
<dbReference type="GO" id="GO:0030001">
    <property type="term" value="P:metal ion transport"/>
    <property type="evidence" value="ECO:0007669"/>
    <property type="project" value="UniProtKB-ARBA"/>
</dbReference>
<evidence type="ECO:0000256" key="5">
    <source>
        <dbReference type="ARBA" id="ARBA00022989"/>
    </source>
</evidence>
<dbReference type="AlphaFoldDB" id="A0A926DPR3"/>
<feature type="transmembrane region" description="Helical" evidence="8">
    <location>
        <begin position="189"/>
        <end position="209"/>
    </location>
</feature>
<keyword evidence="5 8" id="KW-1133">Transmembrane helix</keyword>
<keyword evidence="7 8" id="KW-0472">Membrane</keyword>
<evidence type="ECO:0000256" key="8">
    <source>
        <dbReference type="SAM" id="Phobius"/>
    </source>
</evidence>
<sequence>MIFKKHLRPAAITAIGFLVLILSGACLLSLPFSVRDGVRLSFLDAFFTATSSVCVTGLVTVDPFDTFTGFGQTVIALLIQAGGLGISLIGAAFMLALRKRIGLNERLLLKESINLGSFEGLLMLLKKIFLITIAFELSGAVLSFFSFYPQYSFWRAVQISVFHGISAFNNAGFDILGGMKSLTDYSEDVLLNIVTCTLIFFGGIGFLVIHDLTSAIKFRTVKKLRFHTKVALFMSLGLILAGTLLLKLTGDFTWLESLFNSVSARTAGFATHNLGAFPSAALLVMIALMFIGASPGGTGGGIKTTTLFCALSSTGEAAGLHPGSFFKYKIARNTIVRSSQIITLAFTVVIVGTFLLLFFEPDMSFSQILFEVVSAFGTVGLSCGITPELSSASRIVLIFIMYIGRIGVLTVATMWHSEDDNTFSYPEGYLSVG</sequence>
<keyword evidence="4 8" id="KW-0812">Transmembrane</keyword>
<protein>
    <submittedName>
        <fullName evidence="9">H(+)-transporting ATPase</fullName>
    </submittedName>
</protein>
<keyword evidence="10" id="KW-1185">Reference proteome</keyword>
<dbReference type="GO" id="GO:0008324">
    <property type="term" value="F:monoatomic cation transmembrane transporter activity"/>
    <property type="evidence" value="ECO:0007669"/>
    <property type="project" value="InterPro"/>
</dbReference>
<feature type="transmembrane region" description="Helical" evidence="8">
    <location>
        <begin position="269"/>
        <end position="293"/>
    </location>
</feature>
<feature type="transmembrane region" description="Helical" evidence="8">
    <location>
        <begin position="128"/>
        <end position="148"/>
    </location>
</feature>
<feature type="transmembrane region" description="Helical" evidence="8">
    <location>
        <begin position="12"/>
        <end position="30"/>
    </location>
</feature>
<dbReference type="PANTHER" id="PTHR32024">
    <property type="entry name" value="TRK SYSTEM POTASSIUM UPTAKE PROTEIN TRKG-RELATED"/>
    <property type="match status" value="1"/>
</dbReference>
<dbReference type="Pfam" id="PF02386">
    <property type="entry name" value="TrkH"/>
    <property type="match status" value="1"/>
</dbReference>
<feature type="transmembrane region" description="Helical" evidence="8">
    <location>
        <begin position="365"/>
        <end position="383"/>
    </location>
</feature>
<evidence type="ECO:0000256" key="2">
    <source>
        <dbReference type="ARBA" id="ARBA00022448"/>
    </source>
</evidence>
<gene>
    <name evidence="9" type="ORF">H8698_11405</name>
</gene>
<keyword evidence="6" id="KW-0406">Ion transport</keyword>
<dbReference type="Proteomes" id="UP000611762">
    <property type="component" value="Unassembled WGS sequence"/>
</dbReference>
<organism evidence="9 10">
    <name type="scientific">Congzhengia minquanensis</name>
    <dbReference type="NCBI Taxonomy" id="2763657"/>
    <lineage>
        <taxon>Bacteria</taxon>
        <taxon>Bacillati</taxon>
        <taxon>Bacillota</taxon>
        <taxon>Clostridia</taxon>
        <taxon>Eubacteriales</taxon>
        <taxon>Oscillospiraceae</taxon>
        <taxon>Congzhengia</taxon>
    </lineage>
</organism>
<feature type="transmembrane region" description="Helical" evidence="8">
    <location>
        <begin position="341"/>
        <end position="359"/>
    </location>
</feature>
<feature type="transmembrane region" description="Helical" evidence="8">
    <location>
        <begin position="42"/>
        <end position="61"/>
    </location>
</feature>
<feature type="transmembrane region" description="Helical" evidence="8">
    <location>
        <begin position="230"/>
        <end position="249"/>
    </location>
</feature>
<accession>A0A926DPR3</accession>
<reference evidence="9" key="1">
    <citation type="submission" date="2020-08" db="EMBL/GenBank/DDBJ databases">
        <title>Genome public.</title>
        <authorList>
            <person name="Liu C."/>
            <person name="Sun Q."/>
        </authorList>
    </citation>
    <scope>NUCLEOTIDE SEQUENCE</scope>
    <source>
        <strain evidence="9">H8</strain>
    </source>
</reference>
<feature type="transmembrane region" description="Helical" evidence="8">
    <location>
        <begin position="73"/>
        <end position="97"/>
    </location>
</feature>
<name>A0A926DPR3_9FIRM</name>
<evidence type="ECO:0000256" key="7">
    <source>
        <dbReference type="ARBA" id="ARBA00023136"/>
    </source>
</evidence>
<evidence type="ECO:0000256" key="4">
    <source>
        <dbReference type="ARBA" id="ARBA00022692"/>
    </source>
</evidence>
<comment type="caution">
    <text evidence="9">The sequence shown here is derived from an EMBL/GenBank/DDBJ whole genome shotgun (WGS) entry which is preliminary data.</text>
</comment>
<dbReference type="GO" id="GO:0005886">
    <property type="term" value="C:plasma membrane"/>
    <property type="evidence" value="ECO:0007669"/>
    <property type="project" value="UniProtKB-SubCell"/>
</dbReference>
<proteinExistence type="predicted"/>
<keyword evidence="3" id="KW-1003">Cell membrane</keyword>
<evidence type="ECO:0000256" key="1">
    <source>
        <dbReference type="ARBA" id="ARBA00004651"/>
    </source>
</evidence>
<feature type="transmembrane region" description="Helical" evidence="8">
    <location>
        <begin position="395"/>
        <end position="415"/>
    </location>
</feature>